<feature type="non-terminal residue" evidence="1">
    <location>
        <position position="106"/>
    </location>
</feature>
<gene>
    <name evidence="1" type="ORF">ABDB84_00005</name>
</gene>
<dbReference type="EMBL" id="JBDIVE010000001">
    <property type="protein sequence ID" value="MEN3066835.1"/>
    <property type="molecule type" value="Genomic_DNA"/>
</dbReference>
<evidence type="ECO:0000313" key="2">
    <source>
        <dbReference type="Proteomes" id="UP001410394"/>
    </source>
</evidence>
<dbReference type="Proteomes" id="UP001410394">
    <property type="component" value="Unassembled WGS sequence"/>
</dbReference>
<organism evidence="1 2">
    <name type="scientific">Uliginosibacterium sediminicola</name>
    <dbReference type="NCBI Taxonomy" id="2024550"/>
    <lineage>
        <taxon>Bacteria</taxon>
        <taxon>Pseudomonadati</taxon>
        <taxon>Pseudomonadota</taxon>
        <taxon>Betaproteobacteria</taxon>
        <taxon>Rhodocyclales</taxon>
        <taxon>Zoogloeaceae</taxon>
        <taxon>Uliginosibacterium</taxon>
    </lineage>
</organism>
<comment type="caution">
    <text evidence="1">The sequence shown here is derived from an EMBL/GenBank/DDBJ whole genome shotgun (WGS) entry which is preliminary data.</text>
</comment>
<accession>A0ABU9YSX8</accession>
<proteinExistence type="predicted"/>
<keyword evidence="2" id="KW-1185">Reference proteome</keyword>
<dbReference type="RefSeq" id="WP_428715053.1">
    <property type="nucleotide sequence ID" value="NZ_JBDIVE010000001.1"/>
</dbReference>
<reference evidence="1 2" key="1">
    <citation type="journal article" date="2018" name="Int. J. Syst. Evol. Microbiol.">
        <title>Uliginosibacterium sediminicola sp. nov., isolated from freshwater sediment.</title>
        <authorList>
            <person name="Hwang W.M."/>
            <person name="Kim S.M."/>
            <person name="Kang K."/>
            <person name="Ahn T.Y."/>
        </authorList>
    </citation>
    <scope>NUCLEOTIDE SEQUENCE [LARGE SCALE GENOMIC DNA]</scope>
    <source>
        <strain evidence="1 2">M1-21</strain>
    </source>
</reference>
<protein>
    <submittedName>
        <fullName evidence="1">DUF2130 domain-containing protein</fullName>
    </submittedName>
</protein>
<evidence type="ECO:0000313" key="1">
    <source>
        <dbReference type="EMBL" id="MEN3066835.1"/>
    </source>
</evidence>
<name>A0ABU9YSX8_9RHOO</name>
<sequence length="106" mass="11699">MHDIICPHCNTAFTIDEAGYADILKQVRDADFEKQIHERLHLAEQDKLRAVELAEARLAGELHKAAAAKDSEIQTLKAQLDAGEVQRQLAVSQALGAIEKERDALA</sequence>